<dbReference type="SMART" id="SM00028">
    <property type="entry name" value="TPR"/>
    <property type="match status" value="10"/>
</dbReference>
<evidence type="ECO:0000313" key="3">
    <source>
        <dbReference type="Proteomes" id="UP000184109"/>
    </source>
</evidence>
<dbReference type="PANTHER" id="PTHR12558">
    <property type="entry name" value="CELL DIVISION CYCLE 16,23,27"/>
    <property type="match status" value="1"/>
</dbReference>
<feature type="repeat" description="TPR" evidence="1">
    <location>
        <begin position="293"/>
        <end position="326"/>
    </location>
</feature>
<dbReference type="Proteomes" id="UP000184109">
    <property type="component" value="Unassembled WGS sequence"/>
</dbReference>
<evidence type="ECO:0000313" key="2">
    <source>
        <dbReference type="EMBL" id="SHH78828.1"/>
    </source>
</evidence>
<dbReference type="PROSITE" id="PS50005">
    <property type="entry name" value="TPR"/>
    <property type="match status" value="5"/>
</dbReference>
<dbReference type="GO" id="GO:0051301">
    <property type="term" value="P:cell division"/>
    <property type="evidence" value="ECO:0007669"/>
    <property type="project" value="TreeGrafter"/>
</dbReference>
<dbReference type="SUPFAM" id="SSF48452">
    <property type="entry name" value="TPR-like"/>
    <property type="match status" value="1"/>
</dbReference>
<dbReference type="Gene3D" id="1.25.40.10">
    <property type="entry name" value="Tetratricopeptide repeat domain"/>
    <property type="match status" value="2"/>
</dbReference>
<feature type="repeat" description="TPR" evidence="1">
    <location>
        <begin position="259"/>
        <end position="292"/>
    </location>
</feature>
<protein>
    <submittedName>
        <fullName evidence="2">Tetratricopeptide repeat-containing protein</fullName>
    </submittedName>
</protein>
<dbReference type="STRING" id="1195760.SAMN05444281_1954"/>
<accession>A0A1M5VUF4</accession>
<feature type="repeat" description="TPR" evidence="1">
    <location>
        <begin position="327"/>
        <end position="360"/>
    </location>
</feature>
<dbReference type="InterPro" id="IPR011990">
    <property type="entry name" value="TPR-like_helical_dom_sf"/>
</dbReference>
<dbReference type="AlphaFoldDB" id="A0A1M5VUF4"/>
<dbReference type="InterPro" id="IPR019734">
    <property type="entry name" value="TPR_rpt"/>
</dbReference>
<dbReference type="SUPFAM" id="SSF81901">
    <property type="entry name" value="HCP-like"/>
    <property type="match status" value="2"/>
</dbReference>
<proteinExistence type="predicted"/>
<keyword evidence="1" id="KW-0802">TPR repeat</keyword>
<name>A0A1M5VUF4_9FLAO</name>
<feature type="repeat" description="TPR" evidence="1">
    <location>
        <begin position="191"/>
        <end position="224"/>
    </location>
</feature>
<organism evidence="2 3">
    <name type="scientific">Wenyingzhuangia marina</name>
    <dbReference type="NCBI Taxonomy" id="1195760"/>
    <lineage>
        <taxon>Bacteria</taxon>
        <taxon>Pseudomonadati</taxon>
        <taxon>Bacteroidota</taxon>
        <taxon>Flavobacteriia</taxon>
        <taxon>Flavobacteriales</taxon>
        <taxon>Flavobacteriaceae</taxon>
        <taxon>Wenyingzhuangia</taxon>
    </lineage>
</organism>
<sequence length="455" mass="53767">MMSLSKFEEMLKTNDVYFFDTTEFEEIIHYYLDDGNTSMAKKAVYLALEQHPDSADIKLIQAEIMVFEDKLTEARLLLDNLLAIYPYNDEVYIQIANLLSKDDKHKEAIDFLVKAKEYTDDLADVSALLGMEYLYLDDYEKSREHFSVCLDFDIEDYQALYNIIYCFEMESCHIEAITFLEDYINKNPYCEVAWHQLGRQYFVLKDYKRALKAFDYAVVIDEAFIGGYVEKAKTLEKLDRYDEAIENYQITLELDDPTAFAYLQIGECYKKKNNATKAIYYYKKALHEDPLLDKGWMLLAIVCNEEKAYDKALHYLNKAIALDETNVIYWRYNGEINLRLKFYEEAAEAFEKCIELDDSGVDVWITLSDIWIFTGDFFRALNVLVRAKKQHHNFAEIEYRLGCIFFITDQKKEAYLHLKTALSLDYEYHLVMQELYPTVFEDLKVKRMVLNFLEN</sequence>
<feature type="repeat" description="TPR" evidence="1">
    <location>
        <begin position="123"/>
        <end position="156"/>
    </location>
</feature>
<keyword evidence="3" id="KW-1185">Reference proteome</keyword>
<evidence type="ECO:0000256" key="1">
    <source>
        <dbReference type="PROSITE-ProRule" id="PRU00339"/>
    </source>
</evidence>
<dbReference type="Pfam" id="PF13432">
    <property type="entry name" value="TPR_16"/>
    <property type="match status" value="2"/>
</dbReference>
<reference evidence="3" key="1">
    <citation type="submission" date="2016-11" db="EMBL/GenBank/DDBJ databases">
        <authorList>
            <person name="Varghese N."/>
            <person name="Submissions S."/>
        </authorList>
    </citation>
    <scope>NUCLEOTIDE SEQUENCE [LARGE SCALE GENOMIC DNA]</scope>
    <source>
        <strain evidence="3">DSM 100572</strain>
    </source>
</reference>
<dbReference type="EMBL" id="FQXQ01000004">
    <property type="protein sequence ID" value="SHH78828.1"/>
    <property type="molecule type" value="Genomic_DNA"/>
</dbReference>
<gene>
    <name evidence="2" type="ORF">SAMN05444281_1954</name>
</gene>
<dbReference type="PANTHER" id="PTHR12558:SF44">
    <property type="entry name" value="TETRATRICOPEPTIDE REPEAT-CONTAINING PROTEIN"/>
    <property type="match status" value="1"/>
</dbReference>